<proteinExistence type="predicted"/>
<accession>A0A381PVV0</accession>
<sequence>MKIIECDKIDCRDIRNYIFVTIKY</sequence>
<name>A0A381PVV0_9ZZZZ</name>
<reference evidence="1" key="1">
    <citation type="submission" date="2018-05" db="EMBL/GenBank/DDBJ databases">
        <authorList>
            <person name="Lanie J.A."/>
            <person name="Ng W.-L."/>
            <person name="Kazmierczak K.M."/>
            <person name="Andrzejewski T.M."/>
            <person name="Davidsen T.M."/>
            <person name="Wayne K.J."/>
            <person name="Tettelin H."/>
            <person name="Glass J.I."/>
            <person name="Rusch D."/>
            <person name="Podicherti R."/>
            <person name="Tsui H.-C.T."/>
            <person name="Winkler M.E."/>
        </authorList>
    </citation>
    <scope>NUCLEOTIDE SEQUENCE</scope>
</reference>
<protein>
    <submittedName>
        <fullName evidence="1">Uncharacterized protein</fullName>
    </submittedName>
</protein>
<dbReference type="AlphaFoldDB" id="A0A381PVV0"/>
<gene>
    <name evidence="1" type="ORF">METZ01_LOCUS22407</name>
</gene>
<evidence type="ECO:0000313" key="1">
    <source>
        <dbReference type="EMBL" id="SUZ69553.1"/>
    </source>
</evidence>
<dbReference type="EMBL" id="UINC01001065">
    <property type="protein sequence ID" value="SUZ69553.1"/>
    <property type="molecule type" value="Genomic_DNA"/>
</dbReference>
<organism evidence="1">
    <name type="scientific">marine metagenome</name>
    <dbReference type="NCBI Taxonomy" id="408172"/>
    <lineage>
        <taxon>unclassified sequences</taxon>
        <taxon>metagenomes</taxon>
        <taxon>ecological metagenomes</taxon>
    </lineage>
</organism>